<accession>A0ACB9SL08</accession>
<evidence type="ECO:0000313" key="1">
    <source>
        <dbReference type="EMBL" id="KAI4455385.1"/>
    </source>
</evidence>
<dbReference type="Proteomes" id="UP001056778">
    <property type="component" value="Chromosome 9"/>
</dbReference>
<dbReference type="EMBL" id="CM043023">
    <property type="protein sequence ID" value="KAI4455385.1"/>
    <property type="molecule type" value="Genomic_DNA"/>
</dbReference>
<sequence>MNLTIRINNMNKRGSHVNCCVYGCHSMKGKNRHLSFHSFPKKDTGCVYITNKFGIQEKVDRKKAWEIKLLKKRTSTFMRVCSLHFNKDDFFLPDVECKFPRLKRNAIPSQNLPLKSVKEVSSKLRKQHEIRKKIMTTQQSLIVADITDGNTIATEKPCALLQEKEKVVVEGLLKLITLQKTSEDKGVQVKSGDIISSLAATIESDAKLSSLTGLPNLQVLDELVDLIKSHFPDARIHNLTVKERIIVTFMKMKTGLRYVVIASLFRSVSSQSCKLIFHDIISKLAVILKLVIVWPTLEECQRSLPICFKNFSNVRVIVDCTEITVQRSKNLCCRIFTYSHYKGTQTIKFMIGVSPAGLITFISKAYGGRASDKAIFEQSGIIDMLDMHKDAIMVDKGFRIEDLTDAHFIKLIRPPFLKKKMQLSKEETHENVDIARARVHIERVNQRIKVFEILTKPLPLSLVPKIDEIFTVICAVVNLSVPILSDDKFLT</sequence>
<gene>
    <name evidence="1" type="ORF">MML48_9g00011344</name>
</gene>
<protein>
    <submittedName>
        <fullName evidence="1">Thap domain protein</fullName>
    </submittedName>
</protein>
<evidence type="ECO:0000313" key="2">
    <source>
        <dbReference type="Proteomes" id="UP001056778"/>
    </source>
</evidence>
<proteinExistence type="predicted"/>
<reference evidence="1" key="1">
    <citation type="submission" date="2022-04" db="EMBL/GenBank/DDBJ databases">
        <title>Chromosome-scale genome assembly of Holotrichia oblita Faldermann.</title>
        <authorList>
            <person name="Rongchong L."/>
        </authorList>
    </citation>
    <scope>NUCLEOTIDE SEQUENCE</scope>
    <source>
        <strain evidence="1">81SQS9</strain>
    </source>
</reference>
<keyword evidence="2" id="KW-1185">Reference proteome</keyword>
<comment type="caution">
    <text evidence="1">The sequence shown here is derived from an EMBL/GenBank/DDBJ whole genome shotgun (WGS) entry which is preliminary data.</text>
</comment>
<name>A0ACB9SL08_HOLOL</name>
<organism evidence="1 2">
    <name type="scientific">Holotrichia oblita</name>
    <name type="common">Chafer beetle</name>
    <dbReference type="NCBI Taxonomy" id="644536"/>
    <lineage>
        <taxon>Eukaryota</taxon>
        <taxon>Metazoa</taxon>
        <taxon>Ecdysozoa</taxon>
        <taxon>Arthropoda</taxon>
        <taxon>Hexapoda</taxon>
        <taxon>Insecta</taxon>
        <taxon>Pterygota</taxon>
        <taxon>Neoptera</taxon>
        <taxon>Endopterygota</taxon>
        <taxon>Coleoptera</taxon>
        <taxon>Polyphaga</taxon>
        <taxon>Scarabaeiformia</taxon>
        <taxon>Scarabaeidae</taxon>
        <taxon>Melolonthinae</taxon>
        <taxon>Holotrichia</taxon>
    </lineage>
</organism>